<name>A0ABU4HSQ3_9ACTN</name>
<dbReference type="PANTHER" id="PTHR46130:SF3">
    <property type="entry name" value="CHROMOSOME UNDETERMINED SCAFFOLD_33, WHOLE GENOME SHOTGUN SEQUENCE"/>
    <property type="match status" value="1"/>
</dbReference>
<feature type="signal peptide" evidence="4">
    <location>
        <begin position="1"/>
        <end position="22"/>
    </location>
</feature>
<comment type="caution">
    <text evidence="6">The sequence shown here is derived from an EMBL/GenBank/DDBJ whole genome shotgun (WGS) entry which is preliminary data.</text>
</comment>
<dbReference type="InterPro" id="IPR043543">
    <property type="entry name" value="PAPPA/PAPPA2"/>
</dbReference>
<evidence type="ECO:0000256" key="1">
    <source>
        <dbReference type="ARBA" id="ARBA00022729"/>
    </source>
</evidence>
<dbReference type="Proteomes" id="UP001284601">
    <property type="component" value="Unassembled WGS sequence"/>
</dbReference>
<feature type="chain" id="PRO_5046433113" evidence="4">
    <location>
        <begin position="23"/>
        <end position="1224"/>
    </location>
</feature>
<evidence type="ECO:0000259" key="5">
    <source>
        <dbReference type="PROSITE" id="PS50853"/>
    </source>
</evidence>
<reference evidence="6 7" key="2">
    <citation type="submission" date="2023-10" db="EMBL/GenBank/DDBJ databases">
        <authorList>
            <person name="Han X.F."/>
        </authorList>
    </citation>
    <scope>NUCLEOTIDE SEQUENCE [LARGE SCALE GENOMIC DNA]</scope>
    <source>
        <strain evidence="6 7">KCTC 39840</strain>
    </source>
</reference>
<keyword evidence="2" id="KW-1015">Disulfide bond</keyword>
<dbReference type="Pfam" id="PF13385">
    <property type="entry name" value="Laminin_G_3"/>
    <property type="match status" value="3"/>
</dbReference>
<evidence type="ECO:0000256" key="4">
    <source>
        <dbReference type="SAM" id="SignalP"/>
    </source>
</evidence>
<proteinExistence type="predicted"/>
<dbReference type="InterPro" id="IPR036116">
    <property type="entry name" value="FN3_sf"/>
</dbReference>
<evidence type="ECO:0000313" key="7">
    <source>
        <dbReference type="Proteomes" id="UP001284601"/>
    </source>
</evidence>
<dbReference type="SUPFAM" id="SSF49899">
    <property type="entry name" value="Concanavalin A-like lectins/glucanases"/>
    <property type="match status" value="3"/>
</dbReference>
<gene>
    <name evidence="6" type="ORF">R7226_18515</name>
</gene>
<dbReference type="InterPro" id="IPR013320">
    <property type="entry name" value="ConA-like_dom_sf"/>
</dbReference>
<keyword evidence="1 4" id="KW-0732">Signal</keyword>
<dbReference type="InterPro" id="IPR013783">
    <property type="entry name" value="Ig-like_fold"/>
</dbReference>
<accession>A0ABU4HSQ3</accession>
<keyword evidence="3" id="KW-0378">Hydrolase</keyword>
<sequence>MRSFLIILLAGVALAVPAAAQAATTLYPDMRTMPPRNLQLDRTDVSVDRSGVIHNVLRFSNTVYNAGEGPVEIRATINQRLNPPSGQAYQRVYDDLGGFRDILLTGSTLYYHDVHVHYHFDHWGEYQLWTKREFDAWVASGRTVGAPDLVGTKTTSCVTDEEFALTTPYAVWPEQYPPEKCMPDANNVIAQGLSTGWGDTYDYYRSEQWVDLGTSRLADGTYVLRSVTDPENLVAESEGMGDADRESPLRNEAMTTFVISGGQIVDSDAPSGTVTINHVDRVTTTSQVRLDVLGRDDVSRVRTVRVSNDGVTWATFSNTSEDSNYQTLNWDLANRSYGGHDGTGERTVCILFQDNAGRWSPVITDTIDYQPPTPPRQPTSAYGRAVAADAPVSWWRLADQSGSPAVDQQSANAGIYGGTVTYGEPSLIGGDTGNKSAAFNGVNGTVRVNDSNSLDLRSAITLEAWIKPSSIPSSGNFASILTKAESYTLQFNGPRLEFTVIQSGTRRRVQAPAGTIVAGSPYHVVGTYDGANQRLYVNGTQVATVALTGAASVTNNPLQLASWDGTLEFFRGTLDEVAVYGTTLSAAQVRAHFDAASTATLDAPDNLTAAATSTSQIELRWHLNSTGETGVVVERSRDAAFTSPTSQRLAANTTTLLDGGLAAGTTYWYRVKAVTDSESSPWSDVVHASTPEPASYRAEVLADLPVSYWRLSETSGTIAGDETVANPGQYSAVTQGVPGLLASTTNVAAGFNGRSSEVRAGHTGTLDITGALTIEAWIKPTSIPATGVYRSIVTKTDAYTLEFYGPYVELLFVQAGQNVRVRAPAGAIVAGNTYHLAGTYDGSALRLYINGVLVATTARSGPIDSNLNALRIGSWDGINEWFAGTVDEVALYRTALSASRIAAHYNAGKPGLAAPSGLTATAASATRIDVAWSDNASAESGQTLQRSTSSDFSSPTTIPLAANVQSYADTTVSAGTTYWYRVRAESGDTSSAWSNAVSATPPAATSYASVVSADAPVSWWRLGESSGIVAADVQGANGGTYVGSPTLGATGLLPTVTGNSAVTFNGRSNSVRVADANSLDLTSAITLETWIKPTRIPSSGSFASVVTKPEAYSLQFNGTRLEFTVMQSGMRRRLQLAAGAIVTGTTYHVVATYDGVNQRLYVNGTQVTSRAQTGAATVTANPLTIASWDGGSEWFNGTVDEVAVYRTVLDATRVRAHYDAGTRS</sequence>
<feature type="domain" description="Fibronectin type-III" evidence="5">
    <location>
        <begin position="603"/>
        <end position="693"/>
    </location>
</feature>
<dbReference type="PANTHER" id="PTHR46130">
    <property type="entry name" value="LAMGL DOMAIN-CONTAINING PROTEIN"/>
    <property type="match status" value="1"/>
</dbReference>
<reference evidence="7" key="1">
    <citation type="submission" date="2023-07" db="EMBL/GenBank/DDBJ databases">
        <title>Conexibacter stalactiti sp. nov., isolated from stalactites in a lava cave and emended description of the genus Conexibacter.</title>
        <authorList>
            <person name="Lee S.D."/>
        </authorList>
    </citation>
    <scope>NUCLEOTIDE SEQUENCE [LARGE SCALE GENOMIC DNA]</scope>
    <source>
        <strain evidence="7">KCTC 39840</strain>
    </source>
</reference>
<evidence type="ECO:0000256" key="2">
    <source>
        <dbReference type="ARBA" id="ARBA00023157"/>
    </source>
</evidence>
<dbReference type="RefSeq" id="WP_318598729.1">
    <property type="nucleotide sequence ID" value="NZ_JAWSTH010000053.1"/>
</dbReference>
<dbReference type="Gene3D" id="2.60.120.200">
    <property type="match status" value="3"/>
</dbReference>
<dbReference type="InterPro" id="IPR003961">
    <property type="entry name" value="FN3_dom"/>
</dbReference>
<keyword evidence="7" id="KW-1185">Reference proteome</keyword>
<dbReference type="PROSITE" id="PS50853">
    <property type="entry name" value="FN3"/>
    <property type="match status" value="2"/>
</dbReference>
<dbReference type="SUPFAM" id="SSF49265">
    <property type="entry name" value="Fibronectin type III"/>
    <property type="match status" value="1"/>
</dbReference>
<organism evidence="6 7">
    <name type="scientific">Conexibacter stalactiti</name>
    <dbReference type="NCBI Taxonomy" id="1940611"/>
    <lineage>
        <taxon>Bacteria</taxon>
        <taxon>Bacillati</taxon>
        <taxon>Actinomycetota</taxon>
        <taxon>Thermoleophilia</taxon>
        <taxon>Solirubrobacterales</taxon>
        <taxon>Conexibacteraceae</taxon>
        <taxon>Conexibacter</taxon>
    </lineage>
</organism>
<dbReference type="CDD" id="cd00063">
    <property type="entry name" value="FN3"/>
    <property type="match status" value="2"/>
</dbReference>
<dbReference type="Gene3D" id="2.60.40.10">
    <property type="entry name" value="Immunoglobulins"/>
    <property type="match status" value="2"/>
</dbReference>
<dbReference type="EMBL" id="JAWSTH010000053">
    <property type="protein sequence ID" value="MDW5596346.1"/>
    <property type="molecule type" value="Genomic_DNA"/>
</dbReference>
<evidence type="ECO:0000256" key="3">
    <source>
        <dbReference type="ARBA" id="ARBA00023295"/>
    </source>
</evidence>
<dbReference type="InterPro" id="IPR006558">
    <property type="entry name" value="LamG-like"/>
</dbReference>
<dbReference type="SMART" id="SM00560">
    <property type="entry name" value="LamGL"/>
    <property type="match status" value="3"/>
</dbReference>
<keyword evidence="3" id="KW-0326">Glycosidase</keyword>
<dbReference type="SMART" id="SM00060">
    <property type="entry name" value="FN3"/>
    <property type="match status" value="2"/>
</dbReference>
<protein>
    <submittedName>
        <fullName evidence="6">LamG-like jellyroll fold domain-containing protein</fullName>
    </submittedName>
</protein>
<evidence type="ECO:0000313" key="6">
    <source>
        <dbReference type="EMBL" id="MDW5596346.1"/>
    </source>
</evidence>
<feature type="domain" description="Fibronectin type-III" evidence="5">
    <location>
        <begin position="914"/>
        <end position="1004"/>
    </location>
</feature>